<organism evidence="2 3">
    <name type="scientific">Pleurodeles waltl</name>
    <name type="common">Iberian ribbed newt</name>
    <dbReference type="NCBI Taxonomy" id="8319"/>
    <lineage>
        <taxon>Eukaryota</taxon>
        <taxon>Metazoa</taxon>
        <taxon>Chordata</taxon>
        <taxon>Craniata</taxon>
        <taxon>Vertebrata</taxon>
        <taxon>Euteleostomi</taxon>
        <taxon>Amphibia</taxon>
        <taxon>Batrachia</taxon>
        <taxon>Caudata</taxon>
        <taxon>Salamandroidea</taxon>
        <taxon>Salamandridae</taxon>
        <taxon>Pleurodelinae</taxon>
        <taxon>Pleurodeles</taxon>
    </lineage>
</organism>
<feature type="region of interest" description="Disordered" evidence="1">
    <location>
        <begin position="36"/>
        <end position="80"/>
    </location>
</feature>
<evidence type="ECO:0000313" key="3">
    <source>
        <dbReference type="Proteomes" id="UP001066276"/>
    </source>
</evidence>
<gene>
    <name evidence="2" type="ORF">NDU88_006120</name>
</gene>
<name>A0AAV7RKP4_PLEWA</name>
<evidence type="ECO:0000313" key="2">
    <source>
        <dbReference type="EMBL" id="KAJ1153359.1"/>
    </source>
</evidence>
<evidence type="ECO:0000256" key="1">
    <source>
        <dbReference type="SAM" id="MobiDB-lite"/>
    </source>
</evidence>
<dbReference type="EMBL" id="JANPWB010000009">
    <property type="protein sequence ID" value="KAJ1153359.1"/>
    <property type="molecule type" value="Genomic_DNA"/>
</dbReference>
<accession>A0AAV7RKP4</accession>
<keyword evidence="3" id="KW-1185">Reference proteome</keyword>
<proteinExistence type="predicted"/>
<sequence>MPPKQVKRKLDVEAVVKPIHAMDPVLALMQPALMSPAQKEAEGNQLGGETPVLEVDSAPDQGGRPRLAGGPSKISIPPGS</sequence>
<reference evidence="2" key="1">
    <citation type="journal article" date="2022" name="bioRxiv">
        <title>Sequencing and chromosome-scale assembly of the giantPleurodeles waltlgenome.</title>
        <authorList>
            <person name="Brown T."/>
            <person name="Elewa A."/>
            <person name="Iarovenko S."/>
            <person name="Subramanian E."/>
            <person name="Araus A.J."/>
            <person name="Petzold A."/>
            <person name="Susuki M."/>
            <person name="Suzuki K.-i.T."/>
            <person name="Hayashi T."/>
            <person name="Toyoda A."/>
            <person name="Oliveira C."/>
            <person name="Osipova E."/>
            <person name="Leigh N.D."/>
            <person name="Simon A."/>
            <person name="Yun M.H."/>
        </authorList>
    </citation>
    <scope>NUCLEOTIDE SEQUENCE</scope>
    <source>
        <strain evidence="2">20211129_DDA</strain>
        <tissue evidence="2">Liver</tissue>
    </source>
</reference>
<protein>
    <submittedName>
        <fullName evidence="2">Uncharacterized protein</fullName>
    </submittedName>
</protein>
<dbReference type="AlphaFoldDB" id="A0AAV7RKP4"/>
<comment type="caution">
    <text evidence="2">The sequence shown here is derived from an EMBL/GenBank/DDBJ whole genome shotgun (WGS) entry which is preliminary data.</text>
</comment>
<dbReference type="Proteomes" id="UP001066276">
    <property type="component" value="Chromosome 5"/>
</dbReference>